<dbReference type="InterPro" id="IPR036390">
    <property type="entry name" value="WH_DNA-bd_sf"/>
</dbReference>
<keyword evidence="2" id="KW-0805">Transcription regulation</keyword>
<evidence type="ECO:0000313" key="7">
    <source>
        <dbReference type="Proteomes" id="UP000475582"/>
    </source>
</evidence>
<comment type="caution">
    <text evidence="6">The sequence shown here is derived from an EMBL/GenBank/DDBJ whole genome shotgun (WGS) entry which is preliminary data.</text>
</comment>
<dbReference type="PRINTS" id="PR00039">
    <property type="entry name" value="HTHLYSR"/>
</dbReference>
<keyword evidence="3" id="KW-0238">DNA-binding</keyword>
<dbReference type="InterPro" id="IPR005119">
    <property type="entry name" value="LysR_subst-bd"/>
</dbReference>
<dbReference type="GO" id="GO:0003677">
    <property type="term" value="F:DNA binding"/>
    <property type="evidence" value="ECO:0007669"/>
    <property type="project" value="UniProtKB-KW"/>
</dbReference>
<keyword evidence="4" id="KW-0804">Transcription</keyword>
<evidence type="ECO:0000256" key="2">
    <source>
        <dbReference type="ARBA" id="ARBA00023015"/>
    </source>
</evidence>
<reference evidence="6 7" key="1">
    <citation type="submission" date="2019-11" db="EMBL/GenBank/DDBJ databases">
        <title>Type strains purchased from KCTC, JCM and DSMZ.</title>
        <authorList>
            <person name="Lu H."/>
        </authorList>
    </citation>
    <scope>NUCLEOTIDE SEQUENCE [LARGE SCALE GENOMIC DNA]</scope>
    <source>
        <strain evidence="6 7">KCTC 22382</strain>
    </source>
</reference>
<dbReference type="AlphaFoldDB" id="A0A6L6PCU5"/>
<evidence type="ECO:0000256" key="4">
    <source>
        <dbReference type="ARBA" id="ARBA00023163"/>
    </source>
</evidence>
<dbReference type="SUPFAM" id="SSF46785">
    <property type="entry name" value="Winged helix' DNA-binding domain"/>
    <property type="match status" value="1"/>
</dbReference>
<dbReference type="EMBL" id="WNKY01000002">
    <property type="protein sequence ID" value="MTV36864.1"/>
    <property type="molecule type" value="Genomic_DNA"/>
</dbReference>
<dbReference type="InterPro" id="IPR000847">
    <property type="entry name" value="LysR_HTH_N"/>
</dbReference>
<dbReference type="OrthoDB" id="5495633at2"/>
<dbReference type="PANTHER" id="PTHR30118">
    <property type="entry name" value="HTH-TYPE TRANSCRIPTIONAL REGULATOR LEUO-RELATED"/>
    <property type="match status" value="1"/>
</dbReference>
<dbReference type="Gene3D" id="3.40.190.10">
    <property type="entry name" value="Periplasmic binding protein-like II"/>
    <property type="match status" value="2"/>
</dbReference>
<evidence type="ECO:0000256" key="3">
    <source>
        <dbReference type="ARBA" id="ARBA00023125"/>
    </source>
</evidence>
<dbReference type="InterPro" id="IPR036388">
    <property type="entry name" value="WH-like_DNA-bd_sf"/>
</dbReference>
<sequence>MNLDRLDLNLLRVFNVVYEERNLLRAAKRLNLSQSAISHALGRLRESLGDDLFVRTGNGMQPTARANAMSAPLHSALIQIGNAVGNEPFAPATAEREFVIAANDYITLVLVERLQLRLQELAPRINLVIRPSTRIDLAGQLDLGRIDIAVGVFAELPPRFGAVSLWRQTDALAMRPGHPLANRAVALEDLAAYPLLAVSLGGAEEGAVDGYLSERGLARESEMFDRAALPEAARLRMLLPHSLAVPALLRGSDMLAVLPEPLSRHFAQSGGLCQAALPYEARRVQVQAVWHARSGDDPAHIWLRGVIQQTTNALGIDADAMTRRQSTEAQIVQAHIE</sequence>
<comment type="similarity">
    <text evidence="1">Belongs to the LysR transcriptional regulatory family.</text>
</comment>
<evidence type="ECO:0000256" key="1">
    <source>
        <dbReference type="ARBA" id="ARBA00009437"/>
    </source>
</evidence>
<name>A0A6L6PCU5_9BURK</name>
<dbReference type="GO" id="GO:0003700">
    <property type="term" value="F:DNA-binding transcription factor activity"/>
    <property type="evidence" value="ECO:0007669"/>
    <property type="project" value="InterPro"/>
</dbReference>
<proteinExistence type="inferred from homology"/>
<dbReference type="PROSITE" id="PS50931">
    <property type="entry name" value="HTH_LYSR"/>
    <property type="match status" value="1"/>
</dbReference>
<feature type="domain" description="HTH lysR-type" evidence="5">
    <location>
        <begin position="6"/>
        <end position="63"/>
    </location>
</feature>
<dbReference type="Proteomes" id="UP000475582">
    <property type="component" value="Unassembled WGS sequence"/>
</dbReference>
<organism evidence="6 7">
    <name type="scientific">Duganella radicis</name>
    <dbReference type="NCBI Taxonomy" id="551988"/>
    <lineage>
        <taxon>Bacteria</taxon>
        <taxon>Pseudomonadati</taxon>
        <taxon>Pseudomonadota</taxon>
        <taxon>Betaproteobacteria</taxon>
        <taxon>Burkholderiales</taxon>
        <taxon>Oxalobacteraceae</taxon>
        <taxon>Telluria group</taxon>
        <taxon>Duganella</taxon>
    </lineage>
</organism>
<dbReference type="PANTHER" id="PTHR30118:SF15">
    <property type="entry name" value="TRANSCRIPTIONAL REGULATORY PROTEIN"/>
    <property type="match status" value="1"/>
</dbReference>
<gene>
    <name evidence="6" type="ORF">GM676_04590</name>
</gene>
<protein>
    <submittedName>
        <fullName evidence="6">LysR family transcriptional regulator</fullName>
    </submittedName>
</protein>
<accession>A0A6L6PCU5</accession>
<dbReference type="InterPro" id="IPR050389">
    <property type="entry name" value="LysR-type_TF"/>
</dbReference>
<evidence type="ECO:0000259" key="5">
    <source>
        <dbReference type="PROSITE" id="PS50931"/>
    </source>
</evidence>
<dbReference type="Gene3D" id="1.10.10.10">
    <property type="entry name" value="Winged helix-like DNA-binding domain superfamily/Winged helix DNA-binding domain"/>
    <property type="match status" value="1"/>
</dbReference>
<evidence type="ECO:0000313" key="6">
    <source>
        <dbReference type="EMBL" id="MTV36864.1"/>
    </source>
</evidence>
<dbReference type="Pfam" id="PF03466">
    <property type="entry name" value="LysR_substrate"/>
    <property type="match status" value="1"/>
</dbReference>
<keyword evidence="7" id="KW-1185">Reference proteome</keyword>
<dbReference type="Pfam" id="PF00126">
    <property type="entry name" value="HTH_1"/>
    <property type="match status" value="1"/>
</dbReference>
<dbReference type="SUPFAM" id="SSF53850">
    <property type="entry name" value="Periplasmic binding protein-like II"/>
    <property type="match status" value="1"/>
</dbReference>